<sequence>MTTPSGASPGDEFWRRPPDQPPTDGTSQPTADAGAGGPTAGPGGGPGGYAGPPPTVPPPPGWRPSVHVQVPPPRQLPPQDMAGIDGAEQQAQRLTYGIGAVAAVVVVLLVCLLCSRVIF</sequence>
<feature type="transmembrane region" description="Helical" evidence="2">
    <location>
        <begin position="94"/>
        <end position="118"/>
    </location>
</feature>
<gene>
    <name evidence="3" type="ORF">DKT69_26485</name>
</gene>
<feature type="compositionally biased region" description="Pro residues" evidence="1">
    <location>
        <begin position="51"/>
        <end position="62"/>
    </location>
</feature>
<proteinExistence type="predicted"/>
<keyword evidence="2" id="KW-0812">Transmembrane</keyword>
<keyword evidence="2" id="KW-1133">Transmembrane helix</keyword>
<comment type="caution">
    <text evidence="3">The sequence shown here is derived from an EMBL/GenBank/DDBJ whole genome shotgun (WGS) entry which is preliminary data.</text>
</comment>
<evidence type="ECO:0000256" key="2">
    <source>
        <dbReference type="SAM" id="Phobius"/>
    </source>
</evidence>
<accession>A0A317D9J7</accession>
<dbReference type="RefSeq" id="WP_109804222.1">
    <property type="nucleotide sequence ID" value="NZ_QGKS01000317.1"/>
</dbReference>
<feature type="compositionally biased region" description="Gly residues" evidence="1">
    <location>
        <begin position="34"/>
        <end position="50"/>
    </location>
</feature>
<reference evidence="3 4" key="1">
    <citation type="submission" date="2018-05" db="EMBL/GenBank/DDBJ databases">
        <title>Micromonosporas from Atacama Desert.</title>
        <authorList>
            <person name="Carro L."/>
            <person name="Golinska P."/>
            <person name="Klenk H.-P."/>
            <person name="Goodfellow M."/>
        </authorList>
    </citation>
    <scope>NUCLEOTIDE SEQUENCE [LARGE SCALE GENOMIC DNA]</scope>
    <source>
        <strain evidence="3 4">4G51</strain>
    </source>
</reference>
<feature type="region of interest" description="Disordered" evidence="1">
    <location>
        <begin position="1"/>
        <end position="85"/>
    </location>
</feature>
<protein>
    <recommendedName>
        <fullName evidence="5">Translation initiation factor 2</fullName>
    </recommendedName>
</protein>
<evidence type="ECO:0000313" key="3">
    <source>
        <dbReference type="EMBL" id="PWR11528.1"/>
    </source>
</evidence>
<evidence type="ECO:0000256" key="1">
    <source>
        <dbReference type="SAM" id="MobiDB-lite"/>
    </source>
</evidence>
<keyword evidence="2" id="KW-0472">Membrane</keyword>
<evidence type="ECO:0000313" key="4">
    <source>
        <dbReference type="Proteomes" id="UP000246050"/>
    </source>
</evidence>
<evidence type="ECO:0008006" key="5">
    <source>
        <dbReference type="Google" id="ProtNLM"/>
    </source>
</evidence>
<dbReference type="Proteomes" id="UP000246050">
    <property type="component" value="Unassembled WGS sequence"/>
</dbReference>
<name>A0A317D9J7_9ACTN</name>
<dbReference type="EMBL" id="QGKS01000317">
    <property type="protein sequence ID" value="PWR11528.1"/>
    <property type="molecule type" value="Genomic_DNA"/>
</dbReference>
<dbReference type="AlphaFoldDB" id="A0A317D9J7"/>
<organism evidence="3 4">
    <name type="scientific">Micromonospora sicca</name>
    <dbReference type="NCBI Taxonomy" id="2202420"/>
    <lineage>
        <taxon>Bacteria</taxon>
        <taxon>Bacillati</taxon>
        <taxon>Actinomycetota</taxon>
        <taxon>Actinomycetes</taxon>
        <taxon>Micromonosporales</taxon>
        <taxon>Micromonosporaceae</taxon>
        <taxon>Micromonospora</taxon>
    </lineage>
</organism>